<name>A0ABP7KF00_9ACTN</name>
<evidence type="ECO:0000256" key="2">
    <source>
        <dbReference type="ARBA" id="ARBA00023125"/>
    </source>
</evidence>
<sequence>MYQDFTGDGTTGHHRIVARLDGPRAERLHRSRTMTSRKAKAPSVPRETSEGIVAHPTGPRSERIHETVLLATQELLSEGGLPAATVDAIAARSQVSKATIYKHWPSRTALAAKAFGRMMAQALPLPDTGSAVGDLTEQVVRVSAFYGSERGVVFAQLLAACVDDPAGAAYFREYFLAGRRAAITELWQRAVDRGEADPSIAVDDVIDILFGPLIFRRLTGHHTLTEHHARALAGTALKALLTADALSSRHRTPPEE</sequence>
<feature type="DNA-binding region" description="H-T-H motif" evidence="4">
    <location>
        <begin position="85"/>
        <end position="104"/>
    </location>
</feature>
<dbReference type="Proteomes" id="UP001501563">
    <property type="component" value="Unassembled WGS sequence"/>
</dbReference>
<protein>
    <recommendedName>
        <fullName evidence="6">HTH tetR-type domain-containing protein</fullName>
    </recommendedName>
</protein>
<keyword evidence="2 4" id="KW-0238">DNA-binding</keyword>
<evidence type="ECO:0000256" key="3">
    <source>
        <dbReference type="ARBA" id="ARBA00023163"/>
    </source>
</evidence>
<evidence type="ECO:0000259" key="6">
    <source>
        <dbReference type="PROSITE" id="PS50977"/>
    </source>
</evidence>
<feature type="domain" description="HTH tetR-type" evidence="6">
    <location>
        <begin position="62"/>
        <end position="122"/>
    </location>
</feature>
<evidence type="ECO:0000256" key="1">
    <source>
        <dbReference type="ARBA" id="ARBA00023015"/>
    </source>
</evidence>
<dbReference type="PANTHER" id="PTHR30055:SF148">
    <property type="entry name" value="TETR-FAMILY TRANSCRIPTIONAL REGULATOR"/>
    <property type="match status" value="1"/>
</dbReference>
<dbReference type="InterPro" id="IPR009057">
    <property type="entry name" value="Homeodomain-like_sf"/>
</dbReference>
<evidence type="ECO:0000256" key="5">
    <source>
        <dbReference type="SAM" id="MobiDB-lite"/>
    </source>
</evidence>
<evidence type="ECO:0000256" key="4">
    <source>
        <dbReference type="PROSITE-ProRule" id="PRU00335"/>
    </source>
</evidence>
<dbReference type="InterPro" id="IPR011075">
    <property type="entry name" value="TetR_C"/>
</dbReference>
<dbReference type="InterPro" id="IPR001647">
    <property type="entry name" value="HTH_TetR"/>
</dbReference>
<keyword evidence="1" id="KW-0805">Transcription regulation</keyword>
<gene>
    <name evidence="7" type="ORF">GCM10022207_46650</name>
</gene>
<evidence type="ECO:0000313" key="7">
    <source>
        <dbReference type="EMBL" id="GAA3875440.1"/>
    </source>
</evidence>
<dbReference type="PRINTS" id="PR00455">
    <property type="entry name" value="HTHTETR"/>
</dbReference>
<dbReference type="Gene3D" id="1.10.10.60">
    <property type="entry name" value="Homeodomain-like"/>
    <property type="match status" value="1"/>
</dbReference>
<dbReference type="EMBL" id="BAAAZA010000013">
    <property type="protein sequence ID" value="GAA3875440.1"/>
    <property type="molecule type" value="Genomic_DNA"/>
</dbReference>
<dbReference type="Gene3D" id="1.10.357.10">
    <property type="entry name" value="Tetracycline Repressor, domain 2"/>
    <property type="match status" value="1"/>
</dbReference>
<dbReference type="InterPro" id="IPR036271">
    <property type="entry name" value="Tet_transcr_reg_TetR-rel_C_sf"/>
</dbReference>
<dbReference type="Pfam" id="PF00440">
    <property type="entry name" value="TetR_N"/>
    <property type="match status" value="1"/>
</dbReference>
<feature type="compositionally biased region" description="Basic residues" evidence="5">
    <location>
        <begin position="29"/>
        <end position="40"/>
    </location>
</feature>
<reference evidence="8" key="1">
    <citation type="journal article" date="2019" name="Int. J. Syst. Evol. Microbiol.">
        <title>The Global Catalogue of Microorganisms (GCM) 10K type strain sequencing project: providing services to taxonomists for standard genome sequencing and annotation.</title>
        <authorList>
            <consortium name="The Broad Institute Genomics Platform"/>
            <consortium name="The Broad Institute Genome Sequencing Center for Infectious Disease"/>
            <person name="Wu L."/>
            <person name="Ma J."/>
        </authorList>
    </citation>
    <scope>NUCLEOTIDE SEQUENCE [LARGE SCALE GENOMIC DNA]</scope>
    <source>
        <strain evidence="8">JCM 16578</strain>
    </source>
</reference>
<keyword evidence="3" id="KW-0804">Transcription</keyword>
<dbReference type="InterPro" id="IPR050109">
    <property type="entry name" value="HTH-type_TetR-like_transc_reg"/>
</dbReference>
<dbReference type="PROSITE" id="PS50977">
    <property type="entry name" value="HTH_TETR_2"/>
    <property type="match status" value="1"/>
</dbReference>
<keyword evidence="8" id="KW-1185">Reference proteome</keyword>
<evidence type="ECO:0000313" key="8">
    <source>
        <dbReference type="Proteomes" id="UP001501563"/>
    </source>
</evidence>
<dbReference type="SUPFAM" id="SSF46689">
    <property type="entry name" value="Homeodomain-like"/>
    <property type="match status" value="1"/>
</dbReference>
<dbReference type="SUPFAM" id="SSF48498">
    <property type="entry name" value="Tetracyclin repressor-like, C-terminal domain"/>
    <property type="match status" value="1"/>
</dbReference>
<feature type="region of interest" description="Disordered" evidence="5">
    <location>
        <begin position="1"/>
        <end position="60"/>
    </location>
</feature>
<accession>A0ABP7KF00</accession>
<comment type="caution">
    <text evidence="7">The sequence shown here is derived from an EMBL/GenBank/DDBJ whole genome shotgun (WGS) entry which is preliminary data.</text>
</comment>
<dbReference type="Pfam" id="PF16859">
    <property type="entry name" value="TetR_C_11"/>
    <property type="match status" value="1"/>
</dbReference>
<organism evidence="7 8">
    <name type="scientific">Streptomyces lannensis</name>
    <dbReference type="NCBI Taxonomy" id="766498"/>
    <lineage>
        <taxon>Bacteria</taxon>
        <taxon>Bacillati</taxon>
        <taxon>Actinomycetota</taxon>
        <taxon>Actinomycetes</taxon>
        <taxon>Kitasatosporales</taxon>
        <taxon>Streptomycetaceae</taxon>
        <taxon>Streptomyces</taxon>
    </lineage>
</organism>
<dbReference type="PANTHER" id="PTHR30055">
    <property type="entry name" value="HTH-TYPE TRANSCRIPTIONAL REGULATOR RUTR"/>
    <property type="match status" value="1"/>
</dbReference>
<proteinExistence type="predicted"/>